<accession>A0A0C3QKL0</accession>
<dbReference type="HOGENOM" id="CLU_2905846_0_0_1"/>
<dbReference type="EMBL" id="KN823016">
    <property type="protein sequence ID" value="KIO26954.1"/>
    <property type="molecule type" value="Genomic_DNA"/>
</dbReference>
<protein>
    <submittedName>
        <fullName evidence="1">Uncharacterized protein</fullName>
    </submittedName>
</protein>
<evidence type="ECO:0000313" key="2">
    <source>
        <dbReference type="Proteomes" id="UP000054248"/>
    </source>
</evidence>
<sequence>MVKLPGLIAVSKAFEGPFTGLGKFNPVSATPLGTTPGALRNYKVPKQESYWSPGAASSFPSN</sequence>
<evidence type="ECO:0000313" key="1">
    <source>
        <dbReference type="EMBL" id="KIO26954.1"/>
    </source>
</evidence>
<reference evidence="2" key="2">
    <citation type="submission" date="2015-01" db="EMBL/GenBank/DDBJ databases">
        <title>Evolutionary Origins and Diversification of the Mycorrhizal Mutualists.</title>
        <authorList>
            <consortium name="DOE Joint Genome Institute"/>
            <consortium name="Mycorrhizal Genomics Consortium"/>
            <person name="Kohler A."/>
            <person name="Kuo A."/>
            <person name="Nagy L.G."/>
            <person name="Floudas D."/>
            <person name="Copeland A."/>
            <person name="Barry K.W."/>
            <person name="Cichocki N."/>
            <person name="Veneault-Fourrey C."/>
            <person name="LaButti K."/>
            <person name="Lindquist E.A."/>
            <person name="Lipzen A."/>
            <person name="Lundell T."/>
            <person name="Morin E."/>
            <person name="Murat C."/>
            <person name="Riley R."/>
            <person name="Ohm R."/>
            <person name="Sun H."/>
            <person name="Tunlid A."/>
            <person name="Henrissat B."/>
            <person name="Grigoriev I.V."/>
            <person name="Hibbett D.S."/>
            <person name="Martin F."/>
        </authorList>
    </citation>
    <scope>NUCLEOTIDE SEQUENCE [LARGE SCALE GENOMIC DNA]</scope>
    <source>
        <strain evidence="2">MUT 4182</strain>
    </source>
</reference>
<reference evidence="1 2" key="1">
    <citation type="submission" date="2014-04" db="EMBL/GenBank/DDBJ databases">
        <authorList>
            <consortium name="DOE Joint Genome Institute"/>
            <person name="Kuo A."/>
            <person name="Girlanda M."/>
            <person name="Perotto S."/>
            <person name="Kohler A."/>
            <person name="Nagy L.G."/>
            <person name="Floudas D."/>
            <person name="Copeland A."/>
            <person name="Barry K.W."/>
            <person name="Cichocki N."/>
            <person name="Veneault-Fourrey C."/>
            <person name="LaButti K."/>
            <person name="Lindquist E.A."/>
            <person name="Lipzen A."/>
            <person name="Lundell T."/>
            <person name="Morin E."/>
            <person name="Murat C."/>
            <person name="Sun H."/>
            <person name="Tunlid A."/>
            <person name="Henrissat B."/>
            <person name="Grigoriev I.V."/>
            <person name="Hibbett D.S."/>
            <person name="Martin F."/>
            <person name="Nordberg H.P."/>
            <person name="Cantor M.N."/>
            <person name="Hua S.X."/>
        </authorList>
    </citation>
    <scope>NUCLEOTIDE SEQUENCE [LARGE SCALE GENOMIC DNA]</scope>
    <source>
        <strain evidence="1 2">MUT 4182</strain>
    </source>
</reference>
<proteinExistence type="predicted"/>
<dbReference type="Proteomes" id="UP000054248">
    <property type="component" value="Unassembled WGS sequence"/>
</dbReference>
<keyword evidence="2" id="KW-1185">Reference proteome</keyword>
<organism evidence="1 2">
    <name type="scientific">Tulasnella calospora MUT 4182</name>
    <dbReference type="NCBI Taxonomy" id="1051891"/>
    <lineage>
        <taxon>Eukaryota</taxon>
        <taxon>Fungi</taxon>
        <taxon>Dikarya</taxon>
        <taxon>Basidiomycota</taxon>
        <taxon>Agaricomycotina</taxon>
        <taxon>Agaricomycetes</taxon>
        <taxon>Cantharellales</taxon>
        <taxon>Tulasnellaceae</taxon>
        <taxon>Tulasnella</taxon>
    </lineage>
</organism>
<gene>
    <name evidence="1" type="ORF">M407DRAFT_23779</name>
</gene>
<name>A0A0C3QKL0_9AGAM</name>
<dbReference type="AlphaFoldDB" id="A0A0C3QKL0"/>